<accession>A0AAV5TIF1</accession>
<dbReference type="Proteomes" id="UP001432027">
    <property type="component" value="Unassembled WGS sequence"/>
</dbReference>
<feature type="non-terminal residue" evidence="1">
    <location>
        <position position="1"/>
    </location>
</feature>
<reference evidence="1" key="1">
    <citation type="submission" date="2023-10" db="EMBL/GenBank/DDBJ databases">
        <title>Genome assembly of Pristionchus species.</title>
        <authorList>
            <person name="Yoshida K."/>
            <person name="Sommer R.J."/>
        </authorList>
    </citation>
    <scope>NUCLEOTIDE SEQUENCE</scope>
    <source>
        <strain evidence="1">RS0144</strain>
    </source>
</reference>
<name>A0AAV5TIF1_9BILA</name>
<dbReference type="AlphaFoldDB" id="A0AAV5TIF1"/>
<gene>
    <name evidence="1" type="ORF">PENTCL1PPCAC_16310</name>
</gene>
<evidence type="ECO:0000313" key="2">
    <source>
        <dbReference type="Proteomes" id="UP001432027"/>
    </source>
</evidence>
<sequence>DSFRRCAIEQSRLRNLTSFRDFLATVSHFRLSICPDNFQIHCPRKKLLSQVVVRLSLENGNEHAIVKKERKAVHPEYL</sequence>
<evidence type="ECO:0000313" key="1">
    <source>
        <dbReference type="EMBL" id="GMS94135.1"/>
    </source>
</evidence>
<comment type="caution">
    <text evidence="1">The sequence shown here is derived from an EMBL/GenBank/DDBJ whole genome shotgun (WGS) entry which is preliminary data.</text>
</comment>
<feature type="non-terminal residue" evidence="1">
    <location>
        <position position="78"/>
    </location>
</feature>
<dbReference type="EMBL" id="BTSX01000004">
    <property type="protein sequence ID" value="GMS94135.1"/>
    <property type="molecule type" value="Genomic_DNA"/>
</dbReference>
<organism evidence="1 2">
    <name type="scientific">Pristionchus entomophagus</name>
    <dbReference type="NCBI Taxonomy" id="358040"/>
    <lineage>
        <taxon>Eukaryota</taxon>
        <taxon>Metazoa</taxon>
        <taxon>Ecdysozoa</taxon>
        <taxon>Nematoda</taxon>
        <taxon>Chromadorea</taxon>
        <taxon>Rhabditida</taxon>
        <taxon>Rhabditina</taxon>
        <taxon>Diplogasteromorpha</taxon>
        <taxon>Diplogasteroidea</taxon>
        <taxon>Neodiplogasteridae</taxon>
        <taxon>Pristionchus</taxon>
    </lineage>
</organism>
<proteinExistence type="predicted"/>
<keyword evidence="2" id="KW-1185">Reference proteome</keyword>
<protein>
    <submittedName>
        <fullName evidence="1">Uncharacterized protein</fullName>
    </submittedName>
</protein>